<name>A0A316UIZ6_9BASI</name>
<feature type="compositionally biased region" description="Acidic residues" evidence="2">
    <location>
        <begin position="192"/>
        <end position="203"/>
    </location>
</feature>
<feature type="region of interest" description="Disordered" evidence="2">
    <location>
        <begin position="1"/>
        <end position="25"/>
    </location>
</feature>
<feature type="compositionally biased region" description="Acidic residues" evidence="2">
    <location>
        <begin position="1"/>
        <end position="11"/>
    </location>
</feature>
<dbReference type="EMBL" id="KZ819677">
    <property type="protein sequence ID" value="PWN25190.1"/>
    <property type="molecule type" value="Genomic_DNA"/>
</dbReference>
<protein>
    <recommendedName>
        <fullName evidence="5">Protein BCP1</fullName>
    </recommendedName>
</protein>
<dbReference type="PANTHER" id="PTHR13261">
    <property type="entry name" value="BRCA2 AND CDKN1A INTERACTING PROTEIN"/>
    <property type="match status" value="1"/>
</dbReference>
<keyword evidence="4" id="KW-1185">Reference proteome</keyword>
<evidence type="ECO:0000313" key="4">
    <source>
        <dbReference type="Proteomes" id="UP000245884"/>
    </source>
</evidence>
<evidence type="ECO:0000313" key="3">
    <source>
        <dbReference type="EMBL" id="PWN25190.1"/>
    </source>
</evidence>
<gene>
    <name evidence="3" type="ORF">BDZ90DRAFT_247168</name>
</gene>
<sequence length="331" mass="36039">MVPADEVESDAESNASSSSSASDPSFINVDFDFLPPNPSLDEPAIRRLLRQLFYTHADALDLFSLSDYLCSAPNGVGTVLKVEGDEEQDPFAFIGAVQLGAKESDDATKKASKLATDYLAKHLPSDSPVKALLSQQDARPYLYLHERFINLPPQVAPPLYRLVTEELAASLEGKEKPTHVLFFSRVFSSEAYSDDEDDGEDEEGSKPGPMKVDGEDDDGDDDDKPRGMRGSKAKAKAKTAAMKKRRTAPHSRDKGERLPLGHFRPEDPLLAKIPGAKTGTFRFPAPQNAQEGFESPLFGHVIALKWEDVVGGALWEKLGEQLVGTEGAQPA</sequence>
<evidence type="ECO:0000256" key="1">
    <source>
        <dbReference type="ARBA" id="ARBA00006781"/>
    </source>
</evidence>
<accession>A0A316UIZ6</accession>
<organism evidence="3 4">
    <name type="scientific">Jaminaea rosea</name>
    <dbReference type="NCBI Taxonomy" id="1569628"/>
    <lineage>
        <taxon>Eukaryota</taxon>
        <taxon>Fungi</taxon>
        <taxon>Dikarya</taxon>
        <taxon>Basidiomycota</taxon>
        <taxon>Ustilaginomycotina</taxon>
        <taxon>Exobasidiomycetes</taxon>
        <taxon>Microstromatales</taxon>
        <taxon>Microstromatales incertae sedis</taxon>
        <taxon>Jaminaea</taxon>
    </lineage>
</organism>
<feature type="compositionally biased region" description="Basic and acidic residues" evidence="2">
    <location>
        <begin position="250"/>
        <end position="269"/>
    </location>
</feature>
<dbReference type="Pfam" id="PF13862">
    <property type="entry name" value="BCCIP"/>
    <property type="match status" value="1"/>
</dbReference>
<dbReference type="RefSeq" id="XP_025359802.1">
    <property type="nucleotide sequence ID" value="XM_025507591.1"/>
</dbReference>
<dbReference type="PANTHER" id="PTHR13261:SF0">
    <property type="entry name" value="BRCA2 AND CDKN1A-INTERACTING PROTEIN"/>
    <property type="match status" value="1"/>
</dbReference>
<feature type="compositionally biased region" description="Basic residues" evidence="2">
    <location>
        <begin position="227"/>
        <end position="249"/>
    </location>
</feature>
<dbReference type="GO" id="GO:0005634">
    <property type="term" value="C:nucleus"/>
    <property type="evidence" value="ECO:0007669"/>
    <property type="project" value="TreeGrafter"/>
</dbReference>
<reference evidence="3 4" key="1">
    <citation type="journal article" date="2018" name="Mol. Biol. Evol.">
        <title>Broad Genomic Sampling Reveals a Smut Pathogenic Ancestry of the Fungal Clade Ustilaginomycotina.</title>
        <authorList>
            <person name="Kijpornyongpan T."/>
            <person name="Mondo S.J."/>
            <person name="Barry K."/>
            <person name="Sandor L."/>
            <person name="Lee J."/>
            <person name="Lipzen A."/>
            <person name="Pangilinan J."/>
            <person name="LaButti K."/>
            <person name="Hainaut M."/>
            <person name="Henrissat B."/>
            <person name="Grigoriev I.V."/>
            <person name="Spatafora J.W."/>
            <person name="Aime M.C."/>
        </authorList>
    </citation>
    <scope>NUCLEOTIDE SEQUENCE [LARGE SCALE GENOMIC DNA]</scope>
    <source>
        <strain evidence="3 4">MCA 5214</strain>
    </source>
</reference>
<comment type="similarity">
    <text evidence="1">Belongs to the BCP1 family.</text>
</comment>
<dbReference type="AlphaFoldDB" id="A0A316UIZ6"/>
<dbReference type="STRING" id="1569628.A0A316UIZ6"/>
<evidence type="ECO:0008006" key="5">
    <source>
        <dbReference type="Google" id="ProtNLM"/>
    </source>
</evidence>
<feature type="compositionally biased region" description="Low complexity" evidence="2">
    <location>
        <begin position="12"/>
        <end position="25"/>
    </location>
</feature>
<proteinExistence type="inferred from homology"/>
<evidence type="ECO:0000256" key="2">
    <source>
        <dbReference type="SAM" id="MobiDB-lite"/>
    </source>
</evidence>
<feature type="region of interest" description="Disordered" evidence="2">
    <location>
        <begin position="192"/>
        <end position="274"/>
    </location>
</feature>
<dbReference type="OrthoDB" id="27543at2759"/>
<dbReference type="GeneID" id="37029414"/>
<dbReference type="Proteomes" id="UP000245884">
    <property type="component" value="Unassembled WGS sequence"/>
</dbReference>
<dbReference type="InterPro" id="IPR025602">
    <property type="entry name" value="BCP1_family"/>
</dbReference>